<dbReference type="EC" id="1.-.-.-" evidence="3"/>
<feature type="region of interest" description="Disordered" evidence="2">
    <location>
        <begin position="264"/>
        <end position="284"/>
    </location>
</feature>
<dbReference type="CDD" id="cd05233">
    <property type="entry name" value="SDR_c"/>
    <property type="match status" value="1"/>
</dbReference>
<gene>
    <name evidence="3" type="ORF">P8T11_04020</name>
</gene>
<dbReference type="PANTHER" id="PTHR42760">
    <property type="entry name" value="SHORT-CHAIN DEHYDROGENASES/REDUCTASES FAMILY MEMBER"/>
    <property type="match status" value="1"/>
</dbReference>
<evidence type="ECO:0000313" key="3">
    <source>
        <dbReference type="EMBL" id="WFP09060.1"/>
    </source>
</evidence>
<evidence type="ECO:0000256" key="2">
    <source>
        <dbReference type="SAM" id="MobiDB-lite"/>
    </source>
</evidence>
<keyword evidence="4" id="KW-1185">Reference proteome</keyword>
<dbReference type="PRINTS" id="PR00081">
    <property type="entry name" value="GDHRDH"/>
</dbReference>
<sequence>MDTSFNPAFAVDALQGRVAVVTGATGGIGQAICQHLRSLGAAVAQVDINASDTAPQPDGLLNVRCDISDPDSVATMARQLGERFGRCDILVNNAAISAAPVGLEDFPIDLWDRIFRVNLRGALLCAQALFPMMRQRQAGSIINVASISAQTPTRVGAYGTTKSALQALTRQMAVEWGPLGLRANSISPGMIRTPLSEVHYRDDAVLQKRIAHIPARRIGLPQDIAGAVAFLASDASLYVNGQDIVVDGGFLKASLANLYASQDVEAEPSVPPRRQPTPRKEPTE</sequence>
<dbReference type="NCBIfam" id="NF005559">
    <property type="entry name" value="PRK07231.1"/>
    <property type="match status" value="1"/>
</dbReference>
<dbReference type="GO" id="GO:0016491">
    <property type="term" value="F:oxidoreductase activity"/>
    <property type="evidence" value="ECO:0007669"/>
    <property type="project" value="UniProtKB-KW"/>
</dbReference>
<accession>A0ABY8GW11</accession>
<dbReference type="InterPro" id="IPR020904">
    <property type="entry name" value="Sc_DH/Rdtase_CS"/>
</dbReference>
<reference evidence="3 4" key="1">
    <citation type="submission" date="2023-03" db="EMBL/GenBank/DDBJ databases">
        <title>Achromobacter spanius LIG8.</title>
        <authorList>
            <person name="Shrestha S."/>
        </authorList>
    </citation>
    <scope>NUCLEOTIDE SEQUENCE [LARGE SCALE GENOMIC DNA]</scope>
    <source>
        <strain evidence="3 4">LIG8</strain>
    </source>
</reference>
<dbReference type="RefSeq" id="WP_268078160.1">
    <property type="nucleotide sequence ID" value="NZ_CP106885.1"/>
</dbReference>
<comment type="similarity">
    <text evidence="1">Belongs to the short-chain dehydrogenases/reductases (SDR) family.</text>
</comment>
<dbReference type="PRINTS" id="PR00080">
    <property type="entry name" value="SDRFAMILY"/>
</dbReference>
<evidence type="ECO:0000256" key="1">
    <source>
        <dbReference type="ARBA" id="ARBA00006484"/>
    </source>
</evidence>
<dbReference type="InterPro" id="IPR002347">
    <property type="entry name" value="SDR_fam"/>
</dbReference>
<dbReference type="Gene3D" id="3.40.50.720">
    <property type="entry name" value="NAD(P)-binding Rossmann-like Domain"/>
    <property type="match status" value="1"/>
</dbReference>
<dbReference type="PANTHER" id="PTHR42760:SF123">
    <property type="entry name" value="OXIDOREDUCTASE"/>
    <property type="match status" value="1"/>
</dbReference>
<dbReference type="InterPro" id="IPR036291">
    <property type="entry name" value="NAD(P)-bd_dom_sf"/>
</dbReference>
<dbReference type="PROSITE" id="PS00061">
    <property type="entry name" value="ADH_SHORT"/>
    <property type="match status" value="1"/>
</dbReference>
<protein>
    <submittedName>
        <fullName evidence="3">SDR family NAD(P)-dependent oxidoreductase</fullName>
        <ecNumber evidence="3">1.-.-.-</ecNumber>
    </submittedName>
</protein>
<organism evidence="3 4">
    <name type="scientific">Achromobacter spanius</name>
    <dbReference type="NCBI Taxonomy" id="217203"/>
    <lineage>
        <taxon>Bacteria</taxon>
        <taxon>Pseudomonadati</taxon>
        <taxon>Pseudomonadota</taxon>
        <taxon>Betaproteobacteria</taxon>
        <taxon>Burkholderiales</taxon>
        <taxon>Alcaligenaceae</taxon>
        <taxon>Achromobacter</taxon>
    </lineage>
</organism>
<keyword evidence="3" id="KW-0560">Oxidoreductase</keyword>
<name>A0ABY8GW11_9BURK</name>
<dbReference type="Pfam" id="PF13561">
    <property type="entry name" value="adh_short_C2"/>
    <property type="match status" value="1"/>
</dbReference>
<dbReference type="Proteomes" id="UP001214170">
    <property type="component" value="Chromosome"/>
</dbReference>
<proteinExistence type="inferred from homology"/>
<dbReference type="EMBL" id="CP121261">
    <property type="protein sequence ID" value="WFP09060.1"/>
    <property type="molecule type" value="Genomic_DNA"/>
</dbReference>
<dbReference type="SUPFAM" id="SSF51735">
    <property type="entry name" value="NAD(P)-binding Rossmann-fold domains"/>
    <property type="match status" value="1"/>
</dbReference>
<evidence type="ECO:0000313" key="4">
    <source>
        <dbReference type="Proteomes" id="UP001214170"/>
    </source>
</evidence>